<dbReference type="RefSeq" id="WP_085104775.1">
    <property type="nucleotide sequence ID" value="NZ_FWZU01000009.1"/>
</dbReference>
<gene>
    <name evidence="2" type="ORF">SAMN06295933_3596</name>
</gene>
<proteinExistence type="predicted"/>
<sequence length="71" mass="7930">MTEQTEIKKLLNEQAHQIDKDLSENPGAAIEIDQELAEHMGAFEENSISLEEAEDASFDPFDAEKAPEPED</sequence>
<dbReference type="OrthoDB" id="5460777at2"/>
<protein>
    <submittedName>
        <fullName evidence="2">Uncharacterized protein</fullName>
    </submittedName>
</protein>
<dbReference type="Proteomes" id="UP000192906">
    <property type="component" value="Unassembled WGS sequence"/>
</dbReference>
<dbReference type="AlphaFoldDB" id="A0A1X7F2V7"/>
<dbReference type="EMBL" id="FWZU01000009">
    <property type="protein sequence ID" value="SMF44403.1"/>
    <property type="molecule type" value="Genomic_DNA"/>
</dbReference>
<organism evidence="2 3">
    <name type="scientific">Desulfovibrio gilichinskyi</name>
    <dbReference type="NCBI Taxonomy" id="1519643"/>
    <lineage>
        <taxon>Bacteria</taxon>
        <taxon>Pseudomonadati</taxon>
        <taxon>Thermodesulfobacteriota</taxon>
        <taxon>Desulfovibrionia</taxon>
        <taxon>Desulfovibrionales</taxon>
        <taxon>Desulfovibrionaceae</taxon>
        <taxon>Desulfovibrio</taxon>
    </lineage>
</organism>
<reference evidence="3" key="1">
    <citation type="submission" date="2017-04" db="EMBL/GenBank/DDBJ databases">
        <authorList>
            <person name="Varghese N."/>
            <person name="Submissions S."/>
        </authorList>
    </citation>
    <scope>NUCLEOTIDE SEQUENCE [LARGE SCALE GENOMIC DNA]</scope>
    <source>
        <strain evidence="3">K3S</strain>
    </source>
</reference>
<feature type="compositionally biased region" description="Basic and acidic residues" evidence="1">
    <location>
        <begin position="62"/>
        <end position="71"/>
    </location>
</feature>
<evidence type="ECO:0000256" key="1">
    <source>
        <dbReference type="SAM" id="MobiDB-lite"/>
    </source>
</evidence>
<dbReference type="STRING" id="1519643.SAMN06295933_3596"/>
<accession>A0A1X7F2V7</accession>
<feature type="region of interest" description="Disordered" evidence="1">
    <location>
        <begin position="45"/>
        <end position="71"/>
    </location>
</feature>
<keyword evidence="3" id="KW-1185">Reference proteome</keyword>
<evidence type="ECO:0000313" key="2">
    <source>
        <dbReference type="EMBL" id="SMF44403.1"/>
    </source>
</evidence>
<name>A0A1X7F2V7_9BACT</name>
<evidence type="ECO:0000313" key="3">
    <source>
        <dbReference type="Proteomes" id="UP000192906"/>
    </source>
</evidence>